<feature type="compositionally biased region" description="Acidic residues" evidence="1">
    <location>
        <begin position="336"/>
        <end position="345"/>
    </location>
</feature>
<keyword evidence="4" id="KW-1185">Reference proteome</keyword>
<feature type="domain" description="RSE1/DDB1/CPSF1 C-terminal" evidence="2">
    <location>
        <begin position="567"/>
        <end position="698"/>
    </location>
</feature>
<name>A0A2J8ABD5_9CHLO</name>
<feature type="compositionally biased region" description="Pro residues" evidence="1">
    <location>
        <begin position="506"/>
        <end position="518"/>
    </location>
</feature>
<dbReference type="InterPro" id="IPR050358">
    <property type="entry name" value="RSE1/DDB1/CFT1"/>
</dbReference>
<feature type="compositionally biased region" description="Low complexity" evidence="1">
    <location>
        <begin position="520"/>
        <end position="532"/>
    </location>
</feature>
<dbReference type="PANTHER" id="PTHR10644">
    <property type="entry name" value="DNA REPAIR/RNA PROCESSING CPSF FAMILY"/>
    <property type="match status" value="1"/>
</dbReference>
<organism evidence="3 4">
    <name type="scientific">Tetrabaena socialis</name>
    <dbReference type="NCBI Taxonomy" id="47790"/>
    <lineage>
        <taxon>Eukaryota</taxon>
        <taxon>Viridiplantae</taxon>
        <taxon>Chlorophyta</taxon>
        <taxon>core chlorophytes</taxon>
        <taxon>Chlorophyceae</taxon>
        <taxon>CS clade</taxon>
        <taxon>Chlamydomonadales</taxon>
        <taxon>Tetrabaenaceae</taxon>
        <taxon>Tetrabaena</taxon>
    </lineage>
</organism>
<feature type="region of interest" description="Disordered" evidence="1">
    <location>
        <begin position="411"/>
        <end position="535"/>
    </location>
</feature>
<reference evidence="3 4" key="1">
    <citation type="journal article" date="2017" name="Mol. Biol. Evol.">
        <title>The 4-celled Tetrabaena socialis nuclear genome reveals the essential components for genetic control of cell number at the origin of multicellularity in the volvocine lineage.</title>
        <authorList>
            <person name="Featherston J."/>
            <person name="Arakaki Y."/>
            <person name="Hanschen E.R."/>
            <person name="Ferris P.J."/>
            <person name="Michod R.E."/>
            <person name="Olson B.J.S.C."/>
            <person name="Nozaki H."/>
            <person name="Durand P.M."/>
        </authorList>
    </citation>
    <scope>NUCLEOTIDE SEQUENCE [LARGE SCALE GENOMIC DNA]</scope>
    <source>
        <strain evidence="3 4">NIES-571</strain>
    </source>
</reference>
<dbReference type="Proteomes" id="UP000236333">
    <property type="component" value="Unassembled WGS sequence"/>
</dbReference>
<sequence>MFDPQREPPATTAARLASEYGLNVHPDCAPSAGRSAALIADLEAVAAGAAAAWLSPTTCLMSLQSGALLAVHLRFEGPPEGRIAVVRTGGGPVGTCLVGLTMAAAARAPAAAGMLPAQGPAGAAALPYNSYRGPKGLMFLGSWTGDSVLMQLRPRAAEAPGSAAGGSSRQQKRQRLQDDGGGEDGEGGEGAGGVAATNRSAAVAAAAAAFAAAAAAAGGDAATRYKLRPLDALPSLGPVRDLLFADTSTSAYVTGPSGGGGPDGGSRGGPTTFLCIGQGHSGAVVMARQGLLPEVVTEVALPAAASVFAVHHRTEDDDIAAAAALQQQDAGGGGEGEGEGDDGEEAPAAVVEMTPEPPDGAVAAEPTTAEAAAAAAAAAAGAEGGGAEVKAEAAPEADGVVGPVGPSEAAAVKAEEGAAGAEQADVGTSEAGAEATEVKAETTEVAAADATAAETEAEAEAATAAEAEPNAQAVKAEPTAEPAAAASPGPGSGVGGAAKRARSPSPRQPPEPPLPGPGPGALVPAGAAAVRPAAPPAGPPPHAYLLVTLGRQRTAVLRSMGGLDDITDFDHRDVVAAGVVVAEPKLHFMSADAAGSIQLMEFIGARNATPEFWAGQRLSPMGLLHVARRVSCCVSVKMATADGKNRQALLCGAAEGGLSYIAPLPDAAAAQRLAALQTHLSSALPHVAGLNPRAFRHRFCRLPKGLGGGEAHHAPLRANGLLDGQLLLALPHLSRQQQEAAGTAAGCSAAQLLADLRAVVAAAMFA</sequence>
<dbReference type="GO" id="GO:0003676">
    <property type="term" value="F:nucleic acid binding"/>
    <property type="evidence" value="ECO:0007669"/>
    <property type="project" value="InterPro"/>
</dbReference>
<proteinExistence type="predicted"/>
<accession>A0A2J8ABD5</accession>
<comment type="caution">
    <text evidence="3">The sequence shown here is derived from an EMBL/GenBank/DDBJ whole genome shotgun (WGS) entry which is preliminary data.</text>
</comment>
<gene>
    <name evidence="3" type="ORF">TSOC_003539</name>
</gene>
<feature type="compositionally biased region" description="Low complexity" evidence="1">
    <location>
        <begin position="156"/>
        <end position="169"/>
    </location>
</feature>
<evidence type="ECO:0000256" key="1">
    <source>
        <dbReference type="SAM" id="MobiDB-lite"/>
    </source>
</evidence>
<evidence type="ECO:0000313" key="4">
    <source>
        <dbReference type="Proteomes" id="UP000236333"/>
    </source>
</evidence>
<protein>
    <submittedName>
        <fullName evidence="3">Putative cleavage and polyadenylation specificity factor subunit 1</fullName>
    </submittedName>
</protein>
<dbReference type="AlphaFoldDB" id="A0A2J8ABD5"/>
<feature type="compositionally biased region" description="Low complexity" evidence="1">
    <location>
        <begin position="411"/>
        <end position="435"/>
    </location>
</feature>
<dbReference type="InterPro" id="IPR004871">
    <property type="entry name" value="RSE1/DDB1/CPSF1_C"/>
</dbReference>
<evidence type="ECO:0000259" key="2">
    <source>
        <dbReference type="Pfam" id="PF03178"/>
    </source>
</evidence>
<dbReference type="Pfam" id="PF03178">
    <property type="entry name" value="CPSF_A"/>
    <property type="match status" value="1"/>
</dbReference>
<feature type="region of interest" description="Disordered" evidence="1">
    <location>
        <begin position="156"/>
        <end position="194"/>
    </location>
</feature>
<feature type="compositionally biased region" description="Low complexity" evidence="1">
    <location>
        <begin position="443"/>
        <end position="489"/>
    </location>
</feature>
<dbReference type="OrthoDB" id="6109at2759"/>
<feature type="region of interest" description="Disordered" evidence="1">
    <location>
        <begin position="326"/>
        <end position="346"/>
    </location>
</feature>
<dbReference type="GO" id="GO:0005634">
    <property type="term" value="C:nucleus"/>
    <property type="evidence" value="ECO:0007669"/>
    <property type="project" value="InterPro"/>
</dbReference>
<dbReference type="EMBL" id="PGGS01000077">
    <property type="protein sequence ID" value="PNH09816.1"/>
    <property type="molecule type" value="Genomic_DNA"/>
</dbReference>
<evidence type="ECO:0000313" key="3">
    <source>
        <dbReference type="EMBL" id="PNH09816.1"/>
    </source>
</evidence>